<dbReference type="Proteomes" id="UP000027178">
    <property type="component" value="Unassembled WGS sequence"/>
</dbReference>
<accession>A0A066YM41</accession>
<dbReference type="OrthoDB" id="3873375at2"/>
<dbReference type="RefSeq" id="WP_035867617.1">
    <property type="nucleotide sequence ID" value="NZ_KK853997.1"/>
</dbReference>
<evidence type="ECO:0000256" key="1">
    <source>
        <dbReference type="SAM" id="SignalP"/>
    </source>
</evidence>
<evidence type="ECO:0000313" key="2">
    <source>
        <dbReference type="EMBL" id="KDN82187.1"/>
    </source>
</evidence>
<gene>
    <name evidence="2" type="ORF">KCH_60210</name>
</gene>
<dbReference type="PATRIC" id="fig|1348663.4.peg.5823"/>
<sequence>MSRTAKGLVALAIGAAVVAGVPALAGASTTETHRAATPPTLNLDFSGTNSEAGAATAVGAGFGGTATMTNAAGTGIGTAYDMCDKDKLSLNAITAFCTVDLAFVTGDQVTFSAVVPIQDPLTATYPISFDGVITGGTGAYQGLTGAVHISNTDLGKYNLTW</sequence>
<name>A0A066YM41_9ACTN</name>
<organism evidence="2 3">
    <name type="scientific">Kitasatospora cheerisanensis KCTC 2395</name>
    <dbReference type="NCBI Taxonomy" id="1348663"/>
    <lineage>
        <taxon>Bacteria</taxon>
        <taxon>Bacillati</taxon>
        <taxon>Actinomycetota</taxon>
        <taxon>Actinomycetes</taxon>
        <taxon>Kitasatosporales</taxon>
        <taxon>Streptomycetaceae</taxon>
        <taxon>Kitasatospora</taxon>
    </lineage>
</organism>
<dbReference type="EMBL" id="JNBY01000116">
    <property type="protein sequence ID" value="KDN82187.1"/>
    <property type="molecule type" value="Genomic_DNA"/>
</dbReference>
<feature type="chain" id="PRO_5039207177" evidence="1">
    <location>
        <begin position="26"/>
        <end position="161"/>
    </location>
</feature>
<reference evidence="2 3" key="1">
    <citation type="submission" date="2014-05" db="EMBL/GenBank/DDBJ databases">
        <title>Draft Genome Sequence of Kitasatospora cheerisanensis KCTC 2395.</title>
        <authorList>
            <person name="Nam D.H."/>
        </authorList>
    </citation>
    <scope>NUCLEOTIDE SEQUENCE [LARGE SCALE GENOMIC DNA]</scope>
    <source>
        <strain evidence="2 3">KCTC 2395</strain>
    </source>
</reference>
<feature type="signal peptide" evidence="1">
    <location>
        <begin position="1"/>
        <end position="25"/>
    </location>
</feature>
<keyword evidence="1" id="KW-0732">Signal</keyword>
<protein>
    <submittedName>
        <fullName evidence="2">Uncharacterized protein</fullName>
    </submittedName>
</protein>
<dbReference type="eggNOG" id="ENOG5032H6H">
    <property type="taxonomic scope" value="Bacteria"/>
</dbReference>
<comment type="caution">
    <text evidence="2">The sequence shown here is derived from an EMBL/GenBank/DDBJ whole genome shotgun (WGS) entry which is preliminary data.</text>
</comment>
<dbReference type="AlphaFoldDB" id="A0A066YM41"/>
<keyword evidence="3" id="KW-1185">Reference proteome</keyword>
<dbReference type="HOGENOM" id="CLU_1641507_0_0_11"/>
<evidence type="ECO:0000313" key="3">
    <source>
        <dbReference type="Proteomes" id="UP000027178"/>
    </source>
</evidence>
<proteinExistence type="predicted"/>